<dbReference type="PROSITE" id="PS00829">
    <property type="entry name" value="GREAB_1"/>
    <property type="match status" value="1"/>
</dbReference>
<dbReference type="NCBIfam" id="TIGR01462">
    <property type="entry name" value="greA"/>
    <property type="match status" value="1"/>
</dbReference>
<keyword evidence="5 8" id="KW-0804">Transcription</keyword>
<dbReference type="InterPro" id="IPR023459">
    <property type="entry name" value="Tscrpt_elong_fac_GreA/B_fam"/>
</dbReference>
<evidence type="ECO:0000259" key="10">
    <source>
        <dbReference type="Pfam" id="PF01272"/>
    </source>
</evidence>
<evidence type="ECO:0000256" key="2">
    <source>
        <dbReference type="ARBA" id="ARBA00013729"/>
    </source>
</evidence>
<accession>A0A3N4CZ21</accession>
<evidence type="ECO:0000256" key="3">
    <source>
        <dbReference type="ARBA" id="ARBA00023015"/>
    </source>
</evidence>
<dbReference type="EMBL" id="LR134406">
    <property type="protein sequence ID" value="VEH69248.1"/>
    <property type="molecule type" value="Genomic_DNA"/>
</dbReference>
<dbReference type="GO" id="GO:0032784">
    <property type="term" value="P:regulation of DNA-templated transcription elongation"/>
    <property type="evidence" value="ECO:0007669"/>
    <property type="project" value="UniProtKB-UniRule"/>
</dbReference>
<evidence type="ECO:0000256" key="4">
    <source>
        <dbReference type="ARBA" id="ARBA00023125"/>
    </source>
</evidence>
<keyword evidence="14" id="KW-1185">Reference proteome</keyword>
<dbReference type="Gene3D" id="3.10.50.30">
    <property type="entry name" value="Transcription elongation factor, GreA/GreB, C-terminal domain"/>
    <property type="match status" value="1"/>
</dbReference>
<reference evidence="13 14" key="1">
    <citation type="submission" date="2018-12" db="EMBL/GenBank/DDBJ databases">
        <authorList>
            <consortium name="Pathogen Informatics"/>
        </authorList>
    </citation>
    <scope>NUCLEOTIDE SEQUENCE [LARGE SCALE GENOMIC DNA]</scope>
    <source>
        <strain evidence="13 14">NCTC12967</strain>
    </source>
</reference>
<dbReference type="Proteomes" id="UP000677180">
    <property type="component" value="Chromosome"/>
</dbReference>
<dbReference type="Pfam" id="PF03449">
    <property type="entry name" value="GreA_GreB_N"/>
    <property type="match status" value="1"/>
</dbReference>
<dbReference type="Pfam" id="PF01272">
    <property type="entry name" value="GreA_GreB"/>
    <property type="match status" value="1"/>
</dbReference>
<evidence type="ECO:0000256" key="7">
    <source>
        <dbReference type="ARBA" id="ARBA00030776"/>
    </source>
</evidence>
<dbReference type="PANTHER" id="PTHR30437:SF4">
    <property type="entry name" value="TRANSCRIPTION ELONGATION FACTOR GREA"/>
    <property type="match status" value="1"/>
</dbReference>
<evidence type="ECO:0000313" key="12">
    <source>
        <dbReference type="EMBL" id="QUC10691.1"/>
    </source>
</evidence>
<proteinExistence type="inferred from homology"/>
<evidence type="ECO:0000256" key="9">
    <source>
        <dbReference type="RuleBase" id="RU000556"/>
    </source>
</evidence>
<dbReference type="PROSITE" id="PS00830">
    <property type="entry name" value="GREAB_2"/>
    <property type="match status" value="1"/>
</dbReference>
<evidence type="ECO:0000256" key="6">
    <source>
        <dbReference type="ARBA" id="ARBA00024916"/>
    </source>
</evidence>
<dbReference type="HAMAP" id="MF_00105">
    <property type="entry name" value="GreA_GreB"/>
    <property type="match status" value="1"/>
</dbReference>
<evidence type="ECO:0000313" key="14">
    <source>
        <dbReference type="Proteomes" id="UP000273044"/>
    </source>
</evidence>
<evidence type="ECO:0000313" key="13">
    <source>
        <dbReference type="EMBL" id="VEH69248.1"/>
    </source>
</evidence>
<feature type="domain" description="Transcription elongation factor GreA/GreB N-terminal" evidence="11">
    <location>
        <begin position="9"/>
        <end position="79"/>
    </location>
</feature>
<dbReference type="GO" id="GO:0006354">
    <property type="term" value="P:DNA-templated transcription elongation"/>
    <property type="evidence" value="ECO:0007669"/>
    <property type="project" value="TreeGrafter"/>
</dbReference>
<name>A0A3N4CZ21_9ACTN</name>
<dbReference type="GO" id="GO:0003677">
    <property type="term" value="F:DNA binding"/>
    <property type="evidence" value="ECO:0007669"/>
    <property type="project" value="UniProtKB-UniRule"/>
</dbReference>
<comment type="similarity">
    <text evidence="1 8 9">Belongs to the GreA/GreB family.</text>
</comment>
<sequence length="165" mass="17793">MSETNAETVWLTQEAHDKLEAELTHLKTVGRPEVTARIAAAREEGDLSENGGYHAAREEQGQMEGRIRQLEHLLRRAQVGEAQGDPDEVSPGRIVTVAFFGDDDDTDTFLLGSREILGTDSSVDQAVSPQSPLGAAVLGHRVGDEVSYAAPNGRTISVTIRKVTS</sequence>
<dbReference type="FunFam" id="1.10.287.180:FF:000001">
    <property type="entry name" value="Transcription elongation factor GreA"/>
    <property type="match status" value="1"/>
</dbReference>
<comment type="function">
    <text evidence="6 8 9">Necessary for efficient RNA polymerase transcription elongation past template-encoded arresting sites. The arresting sites in DNA have the property of trapping a certain fraction of elongating RNA polymerases that pass through, resulting in locked ternary complexes. Cleavage of the nascent transcript by cleavage factors such as GreA or GreB allows the resumption of elongation from the new 3'terminus. GreA releases sequences of 2 to 3 nucleotides.</text>
</comment>
<dbReference type="EMBL" id="CP072385">
    <property type="protein sequence ID" value="QUC10691.1"/>
    <property type="molecule type" value="Genomic_DNA"/>
</dbReference>
<dbReference type="InterPro" id="IPR036953">
    <property type="entry name" value="GreA/GreB_C_sf"/>
</dbReference>
<dbReference type="OMA" id="TWLTQEA"/>
<reference evidence="12" key="2">
    <citation type="submission" date="2021-03" db="EMBL/GenBank/DDBJ databases">
        <title>Human Oral Microbial Genomes.</title>
        <authorList>
            <person name="Johnston C.D."/>
            <person name="Chen T."/>
            <person name="Dewhirst F.E."/>
        </authorList>
    </citation>
    <scope>NUCLEOTIDE SEQUENCE</scope>
    <source>
        <strain evidence="12">F0714</strain>
    </source>
</reference>
<evidence type="ECO:0000256" key="5">
    <source>
        <dbReference type="ARBA" id="ARBA00023163"/>
    </source>
</evidence>
<keyword evidence="4 8" id="KW-0238">DNA-binding</keyword>
<gene>
    <name evidence="8 13" type="primary">greA</name>
    <name evidence="12" type="ORF">J5A53_13105</name>
    <name evidence="13" type="ORF">NCTC12967_00512</name>
</gene>
<keyword evidence="12" id="KW-0648">Protein biosynthesis</keyword>
<dbReference type="OrthoDB" id="9797227at2"/>
<evidence type="ECO:0000256" key="1">
    <source>
        <dbReference type="ARBA" id="ARBA00008213"/>
    </source>
</evidence>
<feature type="domain" description="Transcription elongation factor GreA/GreB C-terminal" evidence="10">
    <location>
        <begin position="86"/>
        <end position="164"/>
    </location>
</feature>
<dbReference type="Proteomes" id="UP000273044">
    <property type="component" value="Chromosome"/>
</dbReference>
<dbReference type="InterPro" id="IPR028624">
    <property type="entry name" value="Tscrpt_elong_fac_GreA/B"/>
</dbReference>
<evidence type="ECO:0000256" key="8">
    <source>
        <dbReference type="HAMAP-Rule" id="MF_00105"/>
    </source>
</evidence>
<dbReference type="PANTHER" id="PTHR30437">
    <property type="entry name" value="TRANSCRIPTION ELONGATION FACTOR GREA"/>
    <property type="match status" value="1"/>
</dbReference>
<dbReference type="GeneID" id="64406009"/>
<dbReference type="InterPro" id="IPR001437">
    <property type="entry name" value="Tscrpt_elong_fac_GreA/B_C"/>
</dbReference>
<organism evidence="13 14">
    <name type="scientific">Arachnia propionica</name>
    <dbReference type="NCBI Taxonomy" id="1750"/>
    <lineage>
        <taxon>Bacteria</taxon>
        <taxon>Bacillati</taxon>
        <taxon>Actinomycetota</taxon>
        <taxon>Actinomycetes</taxon>
        <taxon>Propionibacteriales</taxon>
        <taxon>Propionibacteriaceae</taxon>
        <taxon>Arachnia</taxon>
    </lineage>
</organism>
<evidence type="ECO:0000259" key="11">
    <source>
        <dbReference type="Pfam" id="PF03449"/>
    </source>
</evidence>
<dbReference type="NCBIfam" id="NF001262">
    <property type="entry name" value="PRK00226.1-3"/>
    <property type="match status" value="1"/>
</dbReference>
<dbReference type="GO" id="GO:0003746">
    <property type="term" value="F:translation elongation factor activity"/>
    <property type="evidence" value="ECO:0007669"/>
    <property type="project" value="UniProtKB-KW"/>
</dbReference>
<protein>
    <recommendedName>
        <fullName evidence="2 8">Transcription elongation factor GreA</fullName>
    </recommendedName>
    <alternativeName>
        <fullName evidence="7 8">Transcript cleavage factor GreA</fullName>
    </alternativeName>
</protein>
<dbReference type="SUPFAM" id="SSF54534">
    <property type="entry name" value="FKBP-like"/>
    <property type="match status" value="1"/>
</dbReference>
<dbReference type="PIRSF" id="PIRSF006092">
    <property type="entry name" value="GreA_GreB"/>
    <property type="match status" value="1"/>
</dbReference>
<dbReference type="InterPro" id="IPR022691">
    <property type="entry name" value="Tscrpt_elong_fac_GreA/B_N"/>
</dbReference>
<dbReference type="Gene3D" id="1.10.287.180">
    <property type="entry name" value="Transcription elongation factor, GreA/GreB, N-terminal domain"/>
    <property type="match status" value="1"/>
</dbReference>
<dbReference type="InterPro" id="IPR018151">
    <property type="entry name" value="TF_GreA/GreB_CS"/>
</dbReference>
<dbReference type="InterPro" id="IPR036805">
    <property type="entry name" value="Tscrpt_elong_fac_GreA/B_N_sf"/>
</dbReference>
<keyword evidence="3 8" id="KW-0805">Transcription regulation</keyword>
<dbReference type="RefSeq" id="WP_014845647.1">
    <property type="nucleotide sequence ID" value="NZ_CAJZDL010000160.1"/>
</dbReference>
<keyword evidence="12" id="KW-0251">Elongation factor</keyword>
<dbReference type="GO" id="GO:0070063">
    <property type="term" value="F:RNA polymerase binding"/>
    <property type="evidence" value="ECO:0007669"/>
    <property type="project" value="InterPro"/>
</dbReference>
<dbReference type="SUPFAM" id="SSF46557">
    <property type="entry name" value="GreA transcript cleavage protein, N-terminal domain"/>
    <property type="match status" value="1"/>
</dbReference>
<dbReference type="AlphaFoldDB" id="A0A3N4CZ21"/>
<dbReference type="InterPro" id="IPR006359">
    <property type="entry name" value="Tscrpt_elong_fac_GreA"/>
</dbReference>